<comment type="similarity">
    <text evidence="2">Belongs to the major facilitator superfamily.</text>
</comment>
<dbReference type="EMBL" id="JAHBBD010000006">
    <property type="protein sequence ID" value="MBW3082504.1"/>
    <property type="molecule type" value="Genomic_DNA"/>
</dbReference>
<feature type="transmembrane region" description="Helical" evidence="7">
    <location>
        <begin position="277"/>
        <end position="297"/>
    </location>
</feature>
<dbReference type="Proteomes" id="UP000812844">
    <property type="component" value="Unassembled WGS sequence"/>
</dbReference>
<feature type="transmembrane region" description="Helical" evidence="7">
    <location>
        <begin position="212"/>
        <end position="231"/>
    </location>
</feature>
<keyword evidence="3" id="KW-0813">Transport</keyword>
<keyword evidence="5 7" id="KW-1133">Transmembrane helix</keyword>
<accession>A0ABS6W7N2</accession>
<dbReference type="InterPro" id="IPR011701">
    <property type="entry name" value="MFS"/>
</dbReference>
<evidence type="ECO:0000256" key="1">
    <source>
        <dbReference type="ARBA" id="ARBA00004127"/>
    </source>
</evidence>
<gene>
    <name evidence="8" type="ORF">KIH73_03765</name>
</gene>
<comment type="subcellular location">
    <subcellularLocation>
        <location evidence="1">Endomembrane system</location>
        <topology evidence="1">Multi-pass membrane protein</topology>
    </subcellularLocation>
</comment>
<keyword evidence="4 7" id="KW-0812">Transmembrane</keyword>
<evidence type="ECO:0000256" key="2">
    <source>
        <dbReference type="ARBA" id="ARBA00008335"/>
    </source>
</evidence>
<proteinExistence type="inferred from homology"/>
<feature type="transmembrane region" description="Helical" evidence="7">
    <location>
        <begin position="168"/>
        <end position="191"/>
    </location>
</feature>
<dbReference type="InterPro" id="IPR051788">
    <property type="entry name" value="MFS_Transporter"/>
</dbReference>
<feature type="transmembrane region" description="Helical" evidence="7">
    <location>
        <begin position="303"/>
        <end position="326"/>
    </location>
</feature>
<protein>
    <submittedName>
        <fullName evidence="8">MFS transporter</fullName>
    </submittedName>
</protein>
<evidence type="ECO:0000256" key="4">
    <source>
        <dbReference type="ARBA" id="ARBA00022692"/>
    </source>
</evidence>
<sequence>MSTPNYDRTVVACFNGYVTQAIVNNFMPLLFVTFSAALGLGMAQLSALIGVNFVTQLVVDVLAGKYVDRIGYRPCIIAAHVASAAGLLTLGLLPPRLADPYPALVVSVMLYAVGGGLIEVMVSPIVNTCPSRHKAKAMSLLHSFYCWGQLATVALSTLFFAVAGRDAWPVMACLWALVPIAGVVLFAGAPMPRIVPEGTAAMRFGELARSPLFAVFLVMMLCAGACELGMSQWASTFAETGLGVAKTVGDLAGPAAFALFMGLSRTIYGVVGDRIDLVAFIGCSATLCVATYLLAALCPIPAVGLVGCALTGFAVGIMWPGTFALAAEAMPGGGTLMFALFAVAGDLGCAAGPALVGMVAAGHGDDLHAGLLAGAVFPVILLAGMLAMRRLRRRGASDASDAPSRTV</sequence>
<keyword evidence="6 7" id="KW-0472">Membrane</keyword>
<feature type="transmembrane region" description="Helical" evidence="7">
    <location>
        <begin position="251"/>
        <end position="270"/>
    </location>
</feature>
<reference evidence="8 9" key="1">
    <citation type="submission" date="2021-05" db="EMBL/GenBank/DDBJ databases">
        <title>Phylogenetic classification of ten novel species belonging to the genus Bifidobacterium comprising B. colchicus sp. nov., B. abeli sp. nov., B. bicoloris sp. nov., B. guerezis sp. nov., B. rosaliae sp. nov., B. santillanensis sp. nov., B. argentati sp. nov., B. amazzoni sp. nov., B. pluviali sp. nov., and B. pinnaculum sp. nov.</title>
        <authorList>
            <person name="Lugli G.A."/>
            <person name="Ruiz Garcia L."/>
            <person name="Margolles A."/>
            <person name="Ventura M."/>
        </authorList>
    </citation>
    <scope>NUCLEOTIDE SEQUENCE [LARGE SCALE GENOMIC DNA]</scope>
    <source>
        <strain evidence="8 9">6T3</strain>
    </source>
</reference>
<evidence type="ECO:0000313" key="9">
    <source>
        <dbReference type="Proteomes" id="UP000812844"/>
    </source>
</evidence>
<dbReference type="PANTHER" id="PTHR23514">
    <property type="entry name" value="BYPASS OF STOP CODON PROTEIN 6"/>
    <property type="match status" value="1"/>
</dbReference>
<dbReference type="RefSeq" id="WP_219080700.1">
    <property type="nucleotide sequence ID" value="NZ_JAHBBD010000006.1"/>
</dbReference>
<comment type="caution">
    <text evidence="8">The sequence shown here is derived from an EMBL/GenBank/DDBJ whole genome shotgun (WGS) entry which is preliminary data.</text>
</comment>
<evidence type="ECO:0000256" key="7">
    <source>
        <dbReference type="SAM" id="Phobius"/>
    </source>
</evidence>
<evidence type="ECO:0000256" key="5">
    <source>
        <dbReference type="ARBA" id="ARBA00022989"/>
    </source>
</evidence>
<feature type="transmembrane region" description="Helical" evidence="7">
    <location>
        <begin position="367"/>
        <end position="387"/>
    </location>
</feature>
<dbReference type="Pfam" id="PF07690">
    <property type="entry name" value="MFS_1"/>
    <property type="match status" value="1"/>
</dbReference>
<feature type="transmembrane region" description="Helical" evidence="7">
    <location>
        <begin position="338"/>
        <end position="361"/>
    </location>
</feature>
<feature type="transmembrane region" description="Helical" evidence="7">
    <location>
        <begin position="75"/>
        <end position="95"/>
    </location>
</feature>
<feature type="transmembrane region" description="Helical" evidence="7">
    <location>
        <begin position="143"/>
        <end position="162"/>
    </location>
</feature>
<keyword evidence="9" id="KW-1185">Reference proteome</keyword>
<evidence type="ECO:0000313" key="8">
    <source>
        <dbReference type="EMBL" id="MBW3082504.1"/>
    </source>
</evidence>
<feature type="transmembrane region" description="Helical" evidence="7">
    <location>
        <begin position="101"/>
        <end position="122"/>
    </location>
</feature>
<organism evidence="8 9">
    <name type="scientific">Bifidobacterium phasiani</name>
    <dbReference type="NCBI Taxonomy" id="2834431"/>
    <lineage>
        <taxon>Bacteria</taxon>
        <taxon>Bacillati</taxon>
        <taxon>Actinomycetota</taxon>
        <taxon>Actinomycetes</taxon>
        <taxon>Bifidobacteriales</taxon>
        <taxon>Bifidobacteriaceae</taxon>
        <taxon>Bifidobacterium</taxon>
    </lineage>
</organism>
<evidence type="ECO:0000256" key="3">
    <source>
        <dbReference type="ARBA" id="ARBA00022448"/>
    </source>
</evidence>
<dbReference type="PANTHER" id="PTHR23514:SF3">
    <property type="entry name" value="BYPASS OF STOP CODON PROTEIN 6"/>
    <property type="match status" value="1"/>
</dbReference>
<evidence type="ECO:0000256" key="6">
    <source>
        <dbReference type="ARBA" id="ARBA00023136"/>
    </source>
</evidence>
<feature type="transmembrane region" description="Helical" evidence="7">
    <location>
        <begin position="29"/>
        <end position="54"/>
    </location>
</feature>
<name>A0ABS6W7N2_9BIFI</name>